<keyword evidence="5 10" id="KW-0812">Transmembrane</keyword>
<dbReference type="PANTHER" id="PTHR11384">
    <property type="entry name" value="ATP-BINDING CASSETTE, SUB-FAMILY D MEMBER"/>
    <property type="match status" value="1"/>
</dbReference>
<keyword evidence="3" id="KW-1003">Cell membrane</keyword>
<evidence type="ECO:0000256" key="5">
    <source>
        <dbReference type="ARBA" id="ARBA00022692"/>
    </source>
</evidence>
<dbReference type="Gene3D" id="1.20.1560.10">
    <property type="entry name" value="ABC transporter type 1, transmembrane domain"/>
    <property type="match status" value="1"/>
</dbReference>
<gene>
    <name evidence="13" type="ORF">WM40_18400</name>
</gene>
<dbReference type="PROSITE" id="PS50929">
    <property type="entry name" value="ABC_TM1F"/>
    <property type="match status" value="1"/>
</dbReference>
<dbReference type="AlphaFoldDB" id="A0A0F5JWM8"/>
<keyword evidence="14" id="KW-1185">Reference proteome</keyword>
<dbReference type="InterPro" id="IPR036640">
    <property type="entry name" value="ABC1_TM_sf"/>
</dbReference>
<dbReference type="RefSeq" id="WP_046153600.1">
    <property type="nucleotide sequence ID" value="NZ_CADFGU010000014.1"/>
</dbReference>
<feature type="transmembrane region" description="Helical" evidence="10">
    <location>
        <begin position="271"/>
        <end position="288"/>
    </location>
</feature>
<dbReference type="OrthoDB" id="9810134at2"/>
<evidence type="ECO:0000313" key="13">
    <source>
        <dbReference type="EMBL" id="KKB62271.1"/>
    </source>
</evidence>
<dbReference type="InterPro" id="IPR017871">
    <property type="entry name" value="ABC_transporter-like_CS"/>
</dbReference>
<dbReference type="InterPro" id="IPR011527">
    <property type="entry name" value="ABC1_TM_dom"/>
</dbReference>
<evidence type="ECO:0000256" key="10">
    <source>
        <dbReference type="SAM" id="Phobius"/>
    </source>
</evidence>
<evidence type="ECO:0000313" key="14">
    <source>
        <dbReference type="Proteomes" id="UP000033618"/>
    </source>
</evidence>
<dbReference type="SUPFAM" id="SSF90123">
    <property type="entry name" value="ABC transporter transmembrane region"/>
    <property type="match status" value="1"/>
</dbReference>
<dbReference type="CDD" id="cd03223">
    <property type="entry name" value="ABCD_peroxisomal_ALDP"/>
    <property type="match status" value="1"/>
</dbReference>
<dbReference type="GO" id="GO:0016887">
    <property type="term" value="F:ATP hydrolysis activity"/>
    <property type="evidence" value="ECO:0007669"/>
    <property type="project" value="InterPro"/>
</dbReference>
<evidence type="ECO:0000256" key="1">
    <source>
        <dbReference type="ARBA" id="ARBA00004651"/>
    </source>
</evidence>
<protein>
    <submittedName>
        <fullName evidence="13">ABC transporter ATP-binding protein</fullName>
    </submittedName>
</protein>
<evidence type="ECO:0000256" key="7">
    <source>
        <dbReference type="ARBA" id="ARBA00022840"/>
    </source>
</evidence>
<evidence type="ECO:0000259" key="11">
    <source>
        <dbReference type="PROSITE" id="PS50893"/>
    </source>
</evidence>
<evidence type="ECO:0000256" key="9">
    <source>
        <dbReference type="ARBA" id="ARBA00023136"/>
    </source>
</evidence>
<evidence type="ECO:0000256" key="3">
    <source>
        <dbReference type="ARBA" id="ARBA00022475"/>
    </source>
</evidence>
<comment type="caution">
    <text evidence="13">The sequence shown here is derived from an EMBL/GenBank/DDBJ whole genome shotgun (WGS) entry which is preliminary data.</text>
</comment>
<dbReference type="PATRIC" id="fig|28092.6.peg.4320"/>
<dbReference type="GO" id="GO:0005524">
    <property type="term" value="F:ATP binding"/>
    <property type="evidence" value="ECO:0007669"/>
    <property type="project" value="UniProtKB-KW"/>
</dbReference>
<feature type="transmembrane region" description="Helical" evidence="10">
    <location>
        <begin position="147"/>
        <end position="166"/>
    </location>
</feature>
<dbReference type="PROSITE" id="PS00211">
    <property type="entry name" value="ABC_TRANSPORTER_1"/>
    <property type="match status" value="1"/>
</dbReference>
<organism evidence="13 14">
    <name type="scientific">Robbsia andropogonis</name>
    <dbReference type="NCBI Taxonomy" id="28092"/>
    <lineage>
        <taxon>Bacteria</taxon>
        <taxon>Pseudomonadati</taxon>
        <taxon>Pseudomonadota</taxon>
        <taxon>Betaproteobacteria</taxon>
        <taxon>Burkholderiales</taxon>
        <taxon>Burkholderiaceae</taxon>
        <taxon>Robbsia</taxon>
    </lineage>
</organism>
<feature type="transmembrane region" description="Helical" evidence="10">
    <location>
        <begin position="25"/>
        <end position="46"/>
    </location>
</feature>
<dbReference type="PROSITE" id="PS50893">
    <property type="entry name" value="ABC_TRANSPORTER_2"/>
    <property type="match status" value="1"/>
</dbReference>
<keyword evidence="7 13" id="KW-0067">ATP-binding</keyword>
<dbReference type="SMART" id="SM00382">
    <property type="entry name" value="AAA"/>
    <property type="match status" value="1"/>
</dbReference>
<keyword evidence="6" id="KW-0547">Nucleotide-binding</keyword>
<dbReference type="Pfam" id="PF06472">
    <property type="entry name" value="ABC_membrane_2"/>
    <property type="match status" value="1"/>
</dbReference>
<evidence type="ECO:0000259" key="12">
    <source>
        <dbReference type="PROSITE" id="PS50929"/>
    </source>
</evidence>
<feature type="transmembrane region" description="Helical" evidence="10">
    <location>
        <begin position="66"/>
        <end position="90"/>
    </location>
</feature>
<dbReference type="InterPro" id="IPR050835">
    <property type="entry name" value="ABC_transporter_sub-D"/>
</dbReference>
<dbReference type="InterPro" id="IPR027417">
    <property type="entry name" value="P-loop_NTPase"/>
</dbReference>
<dbReference type="Gene3D" id="3.40.50.300">
    <property type="entry name" value="P-loop containing nucleotide triphosphate hydrolases"/>
    <property type="match status" value="1"/>
</dbReference>
<dbReference type="EMBL" id="LAQU01000022">
    <property type="protein sequence ID" value="KKB62271.1"/>
    <property type="molecule type" value="Genomic_DNA"/>
</dbReference>
<feature type="transmembrane region" description="Helical" evidence="10">
    <location>
        <begin position="186"/>
        <end position="203"/>
    </location>
</feature>
<evidence type="ECO:0000256" key="2">
    <source>
        <dbReference type="ARBA" id="ARBA00022448"/>
    </source>
</evidence>
<dbReference type="InterPro" id="IPR003593">
    <property type="entry name" value="AAA+_ATPase"/>
</dbReference>
<sequence>MNIVQDKPISAWSLIRPFWVSEQRWSARGLLALVIAMNMTMVWLSVQFNSWNATFYDAIQRKDANAFWHALLVFCYLVFPMILIAIYRIYFRQMLEFKWRQWLTNQYMRRWLKDHAFYRIERDRLADNPDQRITDDLQSLAHATLTLSLDFLSTLVTLFSFTTILWNVAGALSFSLGGVQWHIPGYMVWVALLYAIVGTFIMFRAGRPLVTISYQQQRVEADFRFSLVRLRENAEQIALYDGAATECGHAATAFSRIRDNWRMIMRVTKRLTLVNSLYAQIAIIFPIVAAAPQYFAGAFTLGTLMQIASAFGTVSDSMSWFISSYGTLANWRATVNRLREFHRAIDDQHFLEAESPATLAGGINLHRTANTSIDTKDLSLALPNGSTLTHVPDLHIAPGTRWLVRGESGCGKSTLLRAMAGLWAFGDGVIEVPSGARLFFVPQQSYMPIDTFKAALSYPSDQEAFTDAQCREALALCQMEEYAAHLAESSHWARRLSPGEQQRIAFARVLLQAPDVVFLDEVSSALDTKTETMLYQMLIDRLPNTTIVSVGHRDTLVTFHQQFVDLKAAHDGGPDEDKTAQFTV</sequence>
<dbReference type="Proteomes" id="UP000033618">
    <property type="component" value="Unassembled WGS sequence"/>
</dbReference>
<proteinExistence type="predicted"/>
<feature type="domain" description="ABC transporter" evidence="11">
    <location>
        <begin position="373"/>
        <end position="583"/>
    </location>
</feature>
<accession>A0A0F5JWM8</accession>
<dbReference type="Pfam" id="PF00005">
    <property type="entry name" value="ABC_tran"/>
    <property type="match status" value="1"/>
</dbReference>
<evidence type="ECO:0000256" key="4">
    <source>
        <dbReference type="ARBA" id="ARBA00022519"/>
    </source>
</evidence>
<reference evidence="13 14" key="1">
    <citation type="submission" date="2015-03" db="EMBL/GenBank/DDBJ databases">
        <title>Draft Genome Sequence of Burkholderia andropogonis type strain ICMP2807, isolated from Sorghum bicolor.</title>
        <authorList>
            <person name="Lopes-Santos L."/>
            <person name="Castro D.B."/>
            <person name="Ottoboni L.M."/>
            <person name="Park D."/>
            <person name="Weirc B.S."/>
            <person name="Destefano S.A."/>
        </authorList>
    </citation>
    <scope>NUCLEOTIDE SEQUENCE [LARGE SCALE GENOMIC DNA]</scope>
    <source>
        <strain evidence="13 14">ICMP2807</strain>
    </source>
</reference>
<keyword evidence="8 10" id="KW-1133">Transmembrane helix</keyword>
<dbReference type="InterPro" id="IPR003439">
    <property type="entry name" value="ABC_transporter-like_ATP-bd"/>
</dbReference>
<comment type="subcellular location">
    <subcellularLocation>
        <location evidence="1">Cell membrane</location>
        <topology evidence="1">Multi-pass membrane protein</topology>
    </subcellularLocation>
</comment>
<keyword evidence="4" id="KW-0997">Cell inner membrane</keyword>
<evidence type="ECO:0000256" key="8">
    <source>
        <dbReference type="ARBA" id="ARBA00022989"/>
    </source>
</evidence>
<name>A0A0F5JWM8_9BURK</name>
<keyword evidence="2" id="KW-0813">Transport</keyword>
<dbReference type="GO" id="GO:0005886">
    <property type="term" value="C:plasma membrane"/>
    <property type="evidence" value="ECO:0007669"/>
    <property type="project" value="UniProtKB-SubCell"/>
</dbReference>
<dbReference type="SUPFAM" id="SSF52540">
    <property type="entry name" value="P-loop containing nucleoside triphosphate hydrolases"/>
    <property type="match status" value="1"/>
</dbReference>
<dbReference type="GO" id="GO:0140359">
    <property type="term" value="F:ABC-type transporter activity"/>
    <property type="evidence" value="ECO:0007669"/>
    <property type="project" value="InterPro"/>
</dbReference>
<evidence type="ECO:0000256" key="6">
    <source>
        <dbReference type="ARBA" id="ARBA00022741"/>
    </source>
</evidence>
<dbReference type="PANTHER" id="PTHR11384:SF59">
    <property type="entry name" value="LYSOSOMAL COBALAMIN TRANSPORTER ABCD4"/>
    <property type="match status" value="1"/>
</dbReference>
<dbReference type="STRING" id="28092.WM40_18400"/>
<feature type="domain" description="ABC transmembrane type-1" evidence="12">
    <location>
        <begin position="32"/>
        <end position="330"/>
    </location>
</feature>
<keyword evidence="9 10" id="KW-0472">Membrane</keyword>